<reference evidence="1" key="1">
    <citation type="submission" date="2021-03" db="EMBL/GenBank/DDBJ databases">
        <title>Antimicrobial resistance genes in bacteria isolated from Japanese honey, and their potential for conferring macrolide and lincosamide resistance in the American foulbrood pathogen Paenibacillus larvae.</title>
        <authorList>
            <person name="Okamoto M."/>
            <person name="Kumagai M."/>
            <person name="Kanamori H."/>
            <person name="Takamatsu D."/>
        </authorList>
    </citation>
    <scope>NUCLEOTIDE SEQUENCE</scope>
    <source>
        <strain evidence="1">J41TS4</strain>
    </source>
</reference>
<organism evidence="1 2">
    <name type="scientific">Paenibacillus apis</name>
    <dbReference type="NCBI Taxonomy" id="1792174"/>
    <lineage>
        <taxon>Bacteria</taxon>
        <taxon>Bacillati</taxon>
        <taxon>Bacillota</taxon>
        <taxon>Bacilli</taxon>
        <taxon>Bacillales</taxon>
        <taxon>Paenibacillaceae</taxon>
        <taxon>Paenibacillus</taxon>
    </lineage>
</organism>
<dbReference type="Proteomes" id="UP000678895">
    <property type="component" value="Unassembled WGS sequence"/>
</dbReference>
<sequence length="64" mass="6975">MNFRTNSELAILMQKVTKITDGGVQVTILVQKVIKIPDGGARATFLVQKLQGPLIKLESPCPII</sequence>
<dbReference type="EMBL" id="BORS01000011">
    <property type="protein sequence ID" value="GIO43415.1"/>
    <property type="molecule type" value="Genomic_DNA"/>
</dbReference>
<proteinExistence type="predicted"/>
<accession>A0A919Y6Y6</accession>
<evidence type="ECO:0000313" key="2">
    <source>
        <dbReference type="Proteomes" id="UP000678895"/>
    </source>
</evidence>
<dbReference type="AlphaFoldDB" id="A0A919Y6Y6"/>
<dbReference type="RefSeq" id="WP_301628537.1">
    <property type="nucleotide sequence ID" value="NZ_BORS01000011.1"/>
</dbReference>
<evidence type="ECO:0000313" key="1">
    <source>
        <dbReference type="EMBL" id="GIO43415.1"/>
    </source>
</evidence>
<name>A0A919Y6Y6_9BACL</name>
<keyword evidence="2" id="KW-1185">Reference proteome</keyword>
<protein>
    <submittedName>
        <fullName evidence="1">Uncharacterized protein</fullName>
    </submittedName>
</protein>
<comment type="caution">
    <text evidence="1">The sequence shown here is derived from an EMBL/GenBank/DDBJ whole genome shotgun (WGS) entry which is preliminary data.</text>
</comment>
<gene>
    <name evidence="1" type="ORF">J41TS4_31730</name>
</gene>